<evidence type="ECO:0000313" key="3">
    <source>
        <dbReference type="EMBL" id="GAA6410374.1"/>
    </source>
</evidence>
<feature type="compositionally biased region" description="Basic and acidic residues" evidence="1">
    <location>
        <begin position="73"/>
        <end position="102"/>
    </location>
</feature>
<keyword evidence="2" id="KW-0472">Membrane</keyword>
<evidence type="ECO:0000256" key="2">
    <source>
        <dbReference type="SAM" id="Phobius"/>
    </source>
</evidence>
<dbReference type="RefSeq" id="WP_227211464.1">
    <property type="nucleotide sequence ID" value="NZ_BAABYW010000001.1"/>
</dbReference>
<organism evidence="3 4">
    <name type="scientific">Blautia hominis</name>
    <dbReference type="NCBI Taxonomy" id="2025493"/>
    <lineage>
        <taxon>Bacteria</taxon>
        <taxon>Bacillati</taxon>
        <taxon>Bacillota</taxon>
        <taxon>Clostridia</taxon>
        <taxon>Lachnospirales</taxon>
        <taxon>Lachnospiraceae</taxon>
        <taxon>Blautia</taxon>
    </lineage>
</organism>
<evidence type="ECO:0008006" key="5">
    <source>
        <dbReference type="Google" id="ProtNLM"/>
    </source>
</evidence>
<feature type="compositionally biased region" description="Basic and acidic residues" evidence="1">
    <location>
        <begin position="37"/>
        <end position="52"/>
    </location>
</feature>
<comment type="caution">
    <text evidence="3">The sequence shown here is derived from an EMBL/GenBank/DDBJ whole genome shotgun (WGS) entry which is preliminary data.</text>
</comment>
<protein>
    <recommendedName>
        <fullName evidence="5">DUF4367 domain-containing protein</fullName>
    </recommendedName>
</protein>
<gene>
    <name evidence="3" type="ORF">K040078D81_44910</name>
</gene>
<feature type="transmembrane region" description="Helical" evidence="2">
    <location>
        <begin position="15"/>
        <end position="36"/>
    </location>
</feature>
<accession>A0ABQ0BG27</accession>
<feature type="compositionally biased region" description="Basic and acidic residues" evidence="1">
    <location>
        <begin position="241"/>
        <end position="255"/>
    </location>
</feature>
<sequence>MRDENGSKEKKKARLTIAGGILALAVLVILTVIGSVERTRPAERETTEKEPETVVSTEEPEGPGQKVPDQEEGEKAGDPDEREDTKRPEDKKEYPRVKKGKDGLSYTPYASETKWRELTDEEKAERIENGIPVLQDKNKTIDRICARKGRPDLEPYSYLLTSSLKSYCDREGIEAATGEFLAYDQWISKDEESFFIVLNDKKETIVLATAEMRGADWKFERVEGTREEVLKQAEENEDKVDDLPAKAAKDKTKKE</sequence>
<keyword evidence="4" id="KW-1185">Reference proteome</keyword>
<proteinExistence type="predicted"/>
<dbReference type="EMBL" id="BAABYW010000001">
    <property type="protein sequence ID" value="GAA6410374.1"/>
    <property type="molecule type" value="Genomic_DNA"/>
</dbReference>
<feature type="region of interest" description="Disordered" evidence="1">
    <location>
        <begin position="34"/>
        <end position="105"/>
    </location>
</feature>
<evidence type="ECO:0000313" key="4">
    <source>
        <dbReference type="Proteomes" id="UP001600943"/>
    </source>
</evidence>
<dbReference type="Proteomes" id="UP001600943">
    <property type="component" value="Unassembled WGS sequence"/>
</dbReference>
<keyword evidence="2" id="KW-0812">Transmembrane</keyword>
<keyword evidence="2" id="KW-1133">Transmembrane helix</keyword>
<name>A0ABQ0BG27_9FIRM</name>
<feature type="region of interest" description="Disordered" evidence="1">
    <location>
        <begin position="231"/>
        <end position="255"/>
    </location>
</feature>
<evidence type="ECO:0000256" key="1">
    <source>
        <dbReference type="SAM" id="MobiDB-lite"/>
    </source>
</evidence>
<reference evidence="3 4" key="1">
    <citation type="submission" date="2024-04" db="EMBL/GenBank/DDBJ databases">
        <title>Defined microbial consortia suppress multidrug-resistant proinflammatory Enterobacteriaceae via ecological control.</title>
        <authorList>
            <person name="Furuichi M."/>
            <person name="Kawaguchi T."/>
            <person name="Pust M."/>
            <person name="Yasuma K."/>
            <person name="Plichta D."/>
            <person name="Hasegawa N."/>
            <person name="Ohya T."/>
            <person name="Bhattarai S."/>
            <person name="Sasajima S."/>
            <person name="Aoto Y."/>
            <person name="Tuganbaev T."/>
            <person name="Yaginuma M."/>
            <person name="Ueda M."/>
            <person name="Okahashi N."/>
            <person name="Amafuji K."/>
            <person name="Kiridooshi Y."/>
            <person name="Sugita K."/>
            <person name="Strazar M."/>
            <person name="Skelly A."/>
            <person name="Suda W."/>
            <person name="Hattori M."/>
            <person name="Nakamoto N."/>
            <person name="Caballero S."/>
            <person name="Norman J."/>
            <person name="Olle B."/>
            <person name="Tanoue T."/>
            <person name="Arita M."/>
            <person name="Bucci V."/>
            <person name="Atarashi K."/>
            <person name="Xavier R."/>
            <person name="Honda K."/>
        </authorList>
    </citation>
    <scope>NUCLEOTIDE SEQUENCE [LARGE SCALE GENOMIC DNA]</scope>
    <source>
        <strain evidence="4">k04-0078-D8-1</strain>
    </source>
</reference>